<dbReference type="CDD" id="cd00038">
    <property type="entry name" value="CAP_ED"/>
    <property type="match status" value="1"/>
</dbReference>
<dbReference type="SUPFAM" id="SSF51206">
    <property type="entry name" value="cAMP-binding domain-like"/>
    <property type="match status" value="1"/>
</dbReference>
<dbReference type="Proteomes" id="UP000606494">
    <property type="component" value="Unassembled WGS sequence"/>
</dbReference>
<dbReference type="InterPro" id="IPR000595">
    <property type="entry name" value="cNMP-bd_dom"/>
</dbReference>
<gene>
    <name evidence="2" type="ORF">H8B17_00130</name>
</gene>
<accession>A0ABR7XY43</accession>
<reference evidence="2 3" key="1">
    <citation type="submission" date="2020-08" db="EMBL/GenBank/DDBJ databases">
        <title>Sphingobacterium sp. DN00404 isolated from aquaculture water.</title>
        <authorList>
            <person name="Zhang M."/>
        </authorList>
    </citation>
    <scope>NUCLEOTIDE SEQUENCE [LARGE SCALE GENOMIC DNA]</scope>
    <source>
        <strain evidence="2 3">KCTC 32294</strain>
    </source>
</reference>
<keyword evidence="3" id="KW-1185">Reference proteome</keyword>
<dbReference type="EMBL" id="JACNYK010000001">
    <property type="protein sequence ID" value="MBD1423971.1"/>
    <property type="molecule type" value="Genomic_DNA"/>
</dbReference>
<evidence type="ECO:0000259" key="1">
    <source>
        <dbReference type="PROSITE" id="PS50042"/>
    </source>
</evidence>
<dbReference type="InterPro" id="IPR018490">
    <property type="entry name" value="cNMP-bd_dom_sf"/>
</dbReference>
<evidence type="ECO:0000313" key="2">
    <source>
        <dbReference type="EMBL" id="MBD1423971.1"/>
    </source>
</evidence>
<dbReference type="RefSeq" id="WP_190307162.1">
    <property type="nucleotide sequence ID" value="NZ_JACNYK010000001.1"/>
</dbReference>
<name>A0ABR7XY43_9SPHI</name>
<feature type="domain" description="Cyclic nucleotide-binding" evidence="1">
    <location>
        <begin position="15"/>
        <end position="119"/>
    </location>
</feature>
<sequence length="196" mass="22912">MPEDIFNFFENYIRTYDLFSDREIATIKSLAIPKQLKKRQFLLRQGSVCRYHTLVCSGCFRSYRIDDEGCEHIIGLSTAGHWVNDPVSLLSGSPSNEFIDALEDSTVIQLSTNSFKTLLENIPNFKELNNRIITHDCDVCRDRIFMMLSLQAEDRYREFIRIFPKLHERIPIYMIASYLGVSRETLTRIRSNMLDL</sequence>
<evidence type="ECO:0000313" key="3">
    <source>
        <dbReference type="Proteomes" id="UP000606494"/>
    </source>
</evidence>
<organism evidence="2 3">
    <name type="scientific">Sphingobacterium arenae</name>
    <dbReference type="NCBI Taxonomy" id="1280598"/>
    <lineage>
        <taxon>Bacteria</taxon>
        <taxon>Pseudomonadati</taxon>
        <taxon>Bacteroidota</taxon>
        <taxon>Sphingobacteriia</taxon>
        <taxon>Sphingobacteriales</taxon>
        <taxon>Sphingobacteriaceae</taxon>
        <taxon>Sphingobacterium</taxon>
    </lineage>
</organism>
<dbReference type="Gene3D" id="2.60.120.10">
    <property type="entry name" value="Jelly Rolls"/>
    <property type="match status" value="1"/>
</dbReference>
<protein>
    <submittedName>
        <fullName evidence="2">Crp/Fnr family transcriptional regulator</fullName>
    </submittedName>
</protein>
<comment type="caution">
    <text evidence="2">The sequence shown here is derived from an EMBL/GenBank/DDBJ whole genome shotgun (WGS) entry which is preliminary data.</text>
</comment>
<dbReference type="InterPro" id="IPR014710">
    <property type="entry name" value="RmlC-like_jellyroll"/>
</dbReference>
<proteinExistence type="predicted"/>
<dbReference type="PROSITE" id="PS50042">
    <property type="entry name" value="CNMP_BINDING_3"/>
    <property type="match status" value="1"/>
</dbReference>
<dbReference type="Pfam" id="PF00027">
    <property type="entry name" value="cNMP_binding"/>
    <property type="match status" value="1"/>
</dbReference>